<dbReference type="EMBL" id="NOII01000001">
    <property type="protein sequence ID" value="OYD58960.1"/>
    <property type="molecule type" value="Genomic_DNA"/>
</dbReference>
<dbReference type="GO" id="GO:0003824">
    <property type="term" value="F:catalytic activity"/>
    <property type="evidence" value="ECO:0007669"/>
    <property type="project" value="UniProtKB-ARBA"/>
</dbReference>
<gene>
    <name evidence="2" type="ORF">CGZ90_03395</name>
</gene>
<reference evidence="2 3" key="1">
    <citation type="submission" date="2017-07" db="EMBL/GenBank/DDBJ databases">
        <title>Fictibacillus sp. nov. GDSW-R2A3 Genome sequencing and assembly.</title>
        <authorList>
            <person name="Mayilraj S."/>
        </authorList>
    </citation>
    <scope>NUCLEOTIDE SEQUENCE [LARGE SCALE GENOMIC DNA]</scope>
    <source>
        <strain evidence="2 3">GDSW-R2A3</strain>
    </source>
</reference>
<evidence type="ECO:0008006" key="4">
    <source>
        <dbReference type="Google" id="ProtNLM"/>
    </source>
</evidence>
<accession>A0A235FC59</accession>
<comment type="similarity">
    <text evidence="1">Belongs to the enoyl-CoA hydratase/isomerase family.</text>
</comment>
<dbReference type="SUPFAM" id="SSF52096">
    <property type="entry name" value="ClpP/crotonase"/>
    <property type="match status" value="1"/>
</dbReference>
<dbReference type="PANTHER" id="PTHR43802">
    <property type="entry name" value="ENOYL-COA HYDRATASE"/>
    <property type="match status" value="1"/>
</dbReference>
<name>A0A235FC59_9BACL</name>
<protein>
    <recommendedName>
        <fullName evidence="4">Enoyl-CoA hydratase</fullName>
    </recommendedName>
</protein>
<organism evidence="2 3">
    <name type="scientific">Fictibacillus aquaticus</name>
    <dbReference type="NCBI Taxonomy" id="2021314"/>
    <lineage>
        <taxon>Bacteria</taxon>
        <taxon>Bacillati</taxon>
        <taxon>Bacillota</taxon>
        <taxon>Bacilli</taxon>
        <taxon>Bacillales</taxon>
        <taxon>Fictibacillaceae</taxon>
        <taxon>Fictibacillus</taxon>
    </lineage>
</organism>
<evidence type="ECO:0000313" key="2">
    <source>
        <dbReference type="EMBL" id="OYD58960.1"/>
    </source>
</evidence>
<evidence type="ECO:0000256" key="1">
    <source>
        <dbReference type="ARBA" id="ARBA00005254"/>
    </source>
</evidence>
<dbReference type="Proteomes" id="UP000215059">
    <property type="component" value="Unassembled WGS sequence"/>
</dbReference>
<dbReference type="InterPro" id="IPR001753">
    <property type="entry name" value="Enoyl-CoA_hydra/iso"/>
</dbReference>
<dbReference type="RefSeq" id="WP_094250920.1">
    <property type="nucleotide sequence ID" value="NZ_JBHLXL010000001.1"/>
</dbReference>
<proteinExistence type="inferred from homology"/>
<comment type="caution">
    <text evidence="2">The sequence shown here is derived from an EMBL/GenBank/DDBJ whole genome shotgun (WGS) entry which is preliminary data.</text>
</comment>
<dbReference type="AlphaFoldDB" id="A0A235FC59"/>
<dbReference type="OrthoDB" id="9775794at2"/>
<keyword evidence="3" id="KW-1185">Reference proteome</keyword>
<dbReference type="InterPro" id="IPR029045">
    <property type="entry name" value="ClpP/crotonase-like_dom_sf"/>
</dbReference>
<dbReference type="Pfam" id="PF00378">
    <property type="entry name" value="ECH_1"/>
    <property type="match status" value="1"/>
</dbReference>
<sequence length="254" mass="27873">MPSVLYEVKEEIGWLTINRPHIRNAVNFDVMAQMKQYIRQAADDPAVKILVVTGSGSKAFCSGGDLSAFHSLNSSAEALVMLSEMGSILKSLFYFPKLSAALINGTAVGGGCELAASCDIRLAAGEAKLGFIQGRLGISTGWGGGSYLLERISGSNALDMLCSASLFTSKQAYENQFLQYVFKDSDIKSAAGNYLKRYTLQPLGVIQSYKQLLLDKVDKASLETRIAEEIKRCSILWESEEHHERVREFLSRKP</sequence>
<dbReference type="Gene3D" id="3.90.226.10">
    <property type="entry name" value="2-enoyl-CoA Hydratase, Chain A, domain 1"/>
    <property type="match status" value="1"/>
</dbReference>
<dbReference type="PANTHER" id="PTHR43802:SF1">
    <property type="entry name" value="IP11341P-RELATED"/>
    <property type="match status" value="1"/>
</dbReference>
<evidence type="ECO:0000313" key="3">
    <source>
        <dbReference type="Proteomes" id="UP000215059"/>
    </source>
</evidence>
<dbReference type="CDD" id="cd06558">
    <property type="entry name" value="crotonase-like"/>
    <property type="match status" value="1"/>
</dbReference>